<protein>
    <submittedName>
        <fullName evidence="1">Uncharacterized protein</fullName>
    </submittedName>
</protein>
<evidence type="ECO:0000313" key="2">
    <source>
        <dbReference type="Proteomes" id="UP001556367"/>
    </source>
</evidence>
<accession>A0ABR3IYV8</accession>
<proteinExistence type="predicted"/>
<comment type="caution">
    <text evidence="1">The sequence shown here is derived from an EMBL/GenBank/DDBJ whole genome shotgun (WGS) entry which is preliminary data.</text>
</comment>
<organism evidence="1 2">
    <name type="scientific">Hohenbuehelia grisea</name>
    <dbReference type="NCBI Taxonomy" id="104357"/>
    <lineage>
        <taxon>Eukaryota</taxon>
        <taxon>Fungi</taxon>
        <taxon>Dikarya</taxon>
        <taxon>Basidiomycota</taxon>
        <taxon>Agaricomycotina</taxon>
        <taxon>Agaricomycetes</taxon>
        <taxon>Agaricomycetidae</taxon>
        <taxon>Agaricales</taxon>
        <taxon>Pleurotineae</taxon>
        <taxon>Pleurotaceae</taxon>
        <taxon>Hohenbuehelia</taxon>
    </lineage>
</organism>
<name>A0ABR3IYV8_9AGAR</name>
<dbReference type="Proteomes" id="UP001556367">
    <property type="component" value="Unassembled WGS sequence"/>
</dbReference>
<evidence type="ECO:0000313" key="1">
    <source>
        <dbReference type="EMBL" id="KAL0948498.1"/>
    </source>
</evidence>
<gene>
    <name evidence="1" type="ORF">HGRIS_011063</name>
</gene>
<reference evidence="2" key="1">
    <citation type="submission" date="2024-06" db="EMBL/GenBank/DDBJ databases">
        <title>Multi-omics analyses provide insights into the biosynthesis of the anticancer antibiotic pleurotin in Hohenbuehelia grisea.</title>
        <authorList>
            <person name="Weaver J.A."/>
            <person name="Alberti F."/>
        </authorList>
    </citation>
    <scope>NUCLEOTIDE SEQUENCE [LARGE SCALE GENOMIC DNA]</scope>
    <source>
        <strain evidence="2">T-177</strain>
    </source>
</reference>
<sequence>MFWNILVPPCCGPHGCNGSMFVSHHRLPRKFLGKVIPTPSAPRISHRISKMISSPASIISDPFSEVPTITVSDSGLANGLAPPVGTRWFHSEESSILDNVRVHADDLEYYHDITWRVRWYLYAVNADPSDPEFTTKGGAIYVILVHFGHVDSGPTCFPSATYFEGVFDFQVKAPEDSGVVPLLQLPETGSGISKDLTTEYVIDYSATYEMLSDKEENSSTFFASYNEHFVRDGTTQRGDILFPDVVELQIRLDAKTQPKPNSRHEIRGLSVFKGTTLSSWPVTLEFSHSILWEFLPTHTASDLALETVDVVIDFPNRLNALT</sequence>
<keyword evidence="2" id="KW-1185">Reference proteome</keyword>
<dbReference type="EMBL" id="JASNQZ010000014">
    <property type="protein sequence ID" value="KAL0948498.1"/>
    <property type="molecule type" value="Genomic_DNA"/>
</dbReference>